<evidence type="ECO:0000256" key="2">
    <source>
        <dbReference type="SAM" id="SignalP"/>
    </source>
</evidence>
<organism evidence="3">
    <name type="scientific">Parasteatoda tepidariorum</name>
    <name type="common">Common house spider</name>
    <name type="synonym">Achaearanea tepidariorum</name>
    <dbReference type="NCBI Taxonomy" id="114398"/>
    <lineage>
        <taxon>Eukaryota</taxon>
        <taxon>Metazoa</taxon>
        <taxon>Ecdysozoa</taxon>
        <taxon>Arthropoda</taxon>
        <taxon>Chelicerata</taxon>
        <taxon>Arachnida</taxon>
        <taxon>Araneae</taxon>
        <taxon>Araneomorphae</taxon>
        <taxon>Entelegynae</taxon>
        <taxon>Araneoidea</taxon>
        <taxon>Theridiidae</taxon>
        <taxon>Parasteatoda</taxon>
    </lineage>
</organism>
<dbReference type="GeneID" id="139424997"/>
<evidence type="ECO:0000313" key="3">
    <source>
        <dbReference type="EMBL" id="LAA00479.1"/>
    </source>
</evidence>
<dbReference type="EMBL" id="IAAA01008642">
    <property type="protein sequence ID" value="LAA00479.1"/>
    <property type="molecule type" value="mRNA"/>
</dbReference>
<feature type="signal peptide" evidence="2">
    <location>
        <begin position="1"/>
        <end position="25"/>
    </location>
</feature>
<keyword evidence="2" id="KW-0732">Signal</keyword>
<dbReference type="KEGG" id="ptep:139424997"/>
<dbReference type="AlphaFoldDB" id="A0A2L2XWM7"/>
<reference evidence="3" key="1">
    <citation type="journal article" date="2016" name="Mol. Ecol. Resour.">
        <title>Evaluation of the impact of RNA preservation methods of spiders for de novo transcriptome assembly.</title>
        <authorList>
            <person name="Kono N."/>
            <person name="Nakamura H."/>
            <person name="Ito Y."/>
            <person name="Tomita M."/>
            <person name="Arakawa K."/>
        </authorList>
    </citation>
    <scope>NUCLEOTIDE SEQUENCE</scope>
    <source>
        <tissue evidence="3">Whole body</tissue>
    </source>
</reference>
<dbReference type="EMBL" id="IAAA01008643">
    <property type="protein sequence ID" value="LAA00482.1"/>
    <property type="molecule type" value="mRNA"/>
</dbReference>
<evidence type="ECO:0000256" key="1">
    <source>
        <dbReference type="SAM" id="MobiDB-lite"/>
    </source>
</evidence>
<protein>
    <submittedName>
        <fullName evidence="3">Uncharacterized protein</fullName>
    </submittedName>
</protein>
<sequence>MSVIRKEVMALTLLTLLSCSWIASGRYLPTRSDSTRREQIKELLGALLDLAPEDRDIRRSSYPYDLHSGSMAKRSVQEPERSIPFQRDAE</sequence>
<feature type="region of interest" description="Disordered" evidence="1">
    <location>
        <begin position="68"/>
        <end position="90"/>
    </location>
</feature>
<name>A0A2L2XWM7_PARTP</name>
<feature type="compositionally biased region" description="Basic and acidic residues" evidence="1">
    <location>
        <begin position="75"/>
        <end position="90"/>
    </location>
</feature>
<proteinExistence type="evidence at transcript level"/>
<accession>A0A2L2XWM7</accession>
<dbReference type="PROSITE" id="PS51257">
    <property type="entry name" value="PROKAR_LIPOPROTEIN"/>
    <property type="match status" value="1"/>
</dbReference>
<dbReference type="RefSeq" id="XP_071033645.1">
    <property type="nucleotide sequence ID" value="XM_071177544.1"/>
</dbReference>
<feature type="chain" id="PRO_5014562175" evidence="2">
    <location>
        <begin position="26"/>
        <end position="90"/>
    </location>
</feature>